<dbReference type="EMBL" id="GBXM01034625">
    <property type="protein sequence ID" value="JAH73952.1"/>
    <property type="molecule type" value="Transcribed_RNA"/>
</dbReference>
<name>A0A0E9V168_ANGAN</name>
<organism evidence="1">
    <name type="scientific">Anguilla anguilla</name>
    <name type="common">European freshwater eel</name>
    <name type="synonym">Muraena anguilla</name>
    <dbReference type="NCBI Taxonomy" id="7936"/>
    <lineage>
        <taxon>Eukaryota</taxon>
        <taxon>Metazoa</taxon>
        <taxon>Chordata</taxon>
        <taxon>Craniata</taxon>
        <taxon>Vertebrata</taxon>
        <taxon>Euteleostomi</taxon>
        <taxon>Actinopterygii</taxon>
        <taxon>Neopterygii</taxon>
        <taxon>Teleostei</taxon>
        <taxon>Anguilliformes</taxon>
        <taxon>Anguillidae</taxon>
        <taxon>Anguilla</taxon>
    </lineage>
</organism>
<evidence type="ECO:0000313" key="1">
    <source>
        <dbReference type="EMBL" id="JAH71864.1"/>
    </source>
</evidence>
<accession>A0A0E9V168</accession>
<sequence>MTSQATFDALLDFSKALGKHPVSCKVCIYF</sequence>
<protein>
    <submittedName>
        <fullName evidence="1">Uncharacterized protein</fullName>
    </submittedName>
</protein>
<dbReference type="EMBL" id="GBXM01036713">
    <property type="protein sequence ID" value="JAH71864.1"/>
    <property type="molecule type" value="Transcribed_RNA"/>
</dbReference>
<proteinExistence type="predicted"/>
<reference evidence="1" key="1">
    <citation type="submission" date="2014-11" db="EMBL/GenBank/DDBJ databases">
        <authorList>
            <person name="Amaro Gonzalez C."/>
        </authorList>
    </citation>
    <scope>NUCLEOTIDE SEQUENCE</scope>
</reference>
<reference evidence="1" key="2">
    <citation type="journal article" date="2015" name="Fish Shellfish Immunol.">
        <title>Early steps in the European eel (Anguilla anguilla)-Vibrio vulnificus interaction in the gills: Role of the RtxA13 toxin.</title>
        <authorList>
            <person name="Callol A."/>
            <person name="Pajuelo D."/>
            <person name="Ebbesson L."/>
            <person name="Teles M."/>
            <person name="MacKenzie S."/>
            <person name="Amaro C."/>
        </authorList>
    </citation>
    <scope>NUCLEOTIDE SEQUENCE</scope>
</reference>
<dbReference type="AlphaFoldDB" id="A0A0E9V168"/>